<evidence type="ECO:0000259" key="1">
    <source>
        <dbReference type="SMART" id="SM00953"/>
    </source>
</evidence>
<reference evidence="2 3" key="2">
    <citation type="submission" date="2020-03" db="EMBL/GenBank/DDBJ databases">
        <title>Kangsaoukella pontilimi gen. nov., sp. nov., a new member of the family Rhodobacteraceae isolated from a tidal mudflat.</title>
        <authorList>
            <person name="Kim I.S."/>
        </authorList>
    </citation>
    <scope>NUCLEOTIDE SEQUENCE [LARGE SCALE GENOMIC DNA]</scope>
    <source>
        <strain evidence="2 3">GH1-50</strain>
    </source>
</reference>
<keyword evidence="3" id="KW-1185">Reference proteome</keyword>
<protein>
    <submittedName>
        <fullName evidence="2">RES domain-containing protein</fullName>
    </submittedName>
</protein>
<evidence type="ECO:0000313" key="2">
    <source>
        <dbReference type="EMBL" id="MXQ07442.1"/>
    </source>
</evidence>
<feature type="domain" description="RES" evidence="1">
    <location>
        <begin position="84"/>
        <end position="211"/>
    </location>
</feature>
<dbReference type="EMBL" id="WUPT01000001">
    <property type="protein sequence ID" value="MXQ07442.1"/>
    <property type="molecule type" value="Genomic_DNA"/>
</dbReference>
<reference evidence="2 3" key="1">
    <citation type="submission" date="2019-12" db="EMBL/GenBank/DDBJ databases">
        <authorList>
            <person name="Lee S.D."/>
        </authorList>
    </citation>
    <scope>NUCLEOTIDE SEQUENCE [LARGE SCALE GENOMIC DNA]</scope>
    <source>
        <strain evidence="2 3">GH1-50</strain>
    </source>
</reference>
<dbReference type="Proteomes" id="UP000480350">
    <property type="component" value="Unassembled WGS sequence"/>
</dbReference>
<proteinExistence type="predicted"/>
<dbReference type="Pfam" id="PF08808">
    <property type="entry name" value="RES"/>
    <property type="match status" value="1"/>
</dbReference>
<accession>A0A7C9IH68</accession>
<dbReference type="AlphaFoldDB" id="A0A7C9IH68"/>
<dbReference type="RefSeq" id="WP_160763316.1">
    <property type="nucleotide sequence ID" value="NZ_WUPT01000001.1"/>
</dbReference>
<comment type="caution">
    <text evidence="2">The sequence shown here is derived from an EMBL/GenBank/DDBJ whole genome shotgun (WGS) entry which is preliminary data.</text>
</comment>
<dbReference type="InterPro" id="IPR014914">
    <property type="entry name" value="RES_dom"/>
</dbReference>
<dbReference type="SMART" id="SM00953">
    <property type="entry name" value="RES"/>
    <property type="match status" value="1"/>
</dbReference>
<gene>
    <name evidence="2" type="ORF">GQ651_06235</name>
</gene>
<organism evidence="2 3">
    <name type="scientific">Kangsaoukella pontilimi</name>
    <dbReference type="NCBI Taxonomy" id="2691042"/>
    <lineage>
        <taxon>Bacteria</taxon>
        <taxon>Pseudomonadati</taxon>
        <taxon>Pseudomonadota</taxon>
        <taxon>Alphaproteobacteria</taxon>
        <taxon>Rhodobacterales</taxon>
        <taxon>Paracoccaceae</taxon>
        <taxon>Kangsaoukella</taxon>
    </lineage>
</organism>
<name>A0A7C9IH68_9RHOB</name>
<sequence>MRITSINDRGLVRLISETHHKPPVLRGLVDTDEEAAILAEIEGETSARLIAEKEGTPALDRRELAFARRSHDLRLYGQSHINAAFTYTRPSGNRFNGGERGAWYAAWDVLTSAEEVGFHRTRELGFVGRYEDEARYVELLADFIGDFPDLHGAAHPALHSDPARGYPAGQRLAAELRGEGHRGLIYPSVRRAGGRCFVAFDPGIIQNVRPGASWALVWNGAPEFEVRGVH</sequence>
<evidence type="ECO:0000313" key="3">
    <source>
        <dbReference type="Proteomes" id="UP000480350"/>
    </source>
</evidence>